<evidence type="ECO:0000256" key="1">
    <source>
        <dbReference type="ARBA" id="ARBA00022679"/>
    </source>
</evidence>
<feature type="domain" description="Ketosynthase family 3 (KS3)" evidence="3">
    <location>
        <begin position="10"/>
        <end position="432"/>
    </location>
</feature>
<dbReference type="InterPro" id="IPR014030">
    <property type="entry name" value="Ketoacyl_synth_N"/>
</dbReference>
<keyword evidence="1 2" id="KW-0808">Transferase</keyword>
<dbReference type="RefSeq" id="WP_344997487.1">
    <property type="nucleotide sequence ID" value="NZ_BAABFR010000049.1"/>
</dbReference>
<accession>A0ABP8JUU3</accession>
<dbReference type="InterPro" id="IPR014031">
    <property type="entry name" value="Ketoacyl_synth_C"/>
</dbReference>
<organism evidence="4 5">
    <name type="scientific">Tsukamurella soli</name>
    <dbReference type="NCBI Taxonomy" id="644556"/>
    <lineage>
        <taxon>Bacteria</taxon>
        <taxon>Bacillati</taxon>
        <taxon>Actinomycetota</taxon>
        <taxon>Actinomycetes</taxon>
        <taxon>Mycobacteriales</taxon>
        <taxon>Tsukamurellaceae</taxon>
        <taxon>Tsukamurella</taxon>
    </lineage>
</organism>
<dbReference type="SMART" id="SM00825">
    <property type="entry name" value="PKS_KS"/>
    <property type="match status" value="1"/>
</dbReference>
<name>A0ABP8JUU3_9ACTN</name>
<comment type="similarity">
    <text evidence="2">Belongs to the thiolase-like superfamily. Beta-ketoacyl-ACP synthases family.</text>
</comment>
<dbReference type="CDD" id="cd00833">
    <property type="entry name" value="PKS"/>
    <property type="match status" value="1"/>
</dbReference>
<proteinExistence type="inferred from homology"/>
<dbReference type="PANTHER" id="PTHR43775:SF51">
    <property type="entry name" value="INACTIVE PHENOLPHTHIOCEROL SYNTHESIS POLYKETIDE SYNTHASE TYPE I PKS1-RELATED"/>
    <property type="match status" value="1"/>
</dbReference>
<dbReference type="Proteomes" id="UP001500635">
    <property type="component" value="Unassembled WGS sequence"/>
</dbReference>
<dbReference type="InterPro" id="IPR016039">
    <property type="entry name" value="Thiolase-like"/>
</dbReference>
<evidence type="ECO:0000259" key="3">
    <source>
        <dbReference type="PROSITE" id="PS52004"/>
    </source>
</evidence>
<dbReference type="InterPro" id="IPR018201">
    <property type="entry name" value="Ketoacyl_synth_AS"/>
</dbReference>
<gene>
    <name evidence="4" type="ORF">GCM10023147_30670</name>
</gene>
<dbReference type="PROSITE" id="PS00606">
    <property type="entry name" value="KS3_1"/>
    <property type="match status" value="1"/>
</dbReference>
<sequence>MTTRKRGSAPDDIVITGVGVEAPAGIATPDALWDALLDSEELLGPMPRDRGWDLADLFGLGALEGWQTVPDSGGFLDGAAEFDYRHFGVSPREAVAMDPQQRVAVRVAYRALEHAGINPASLAGTRTGCYLGASVMEYGARGAEANELSGHRIAGMALGAVAGRISHLLHLRGPAFTVDAACASSLTALHIAAQGLRAGDCDLALVGGACVMGSAAAFYEFSKANGLARDGHLRAYSADAGGTVWGEGAGVLVVETAAHAERHGRRVLGVVHATRLSHNGGGGPIIVPSAAAQRELVADTAAASGVDPDDIALVEGHGTGTALGDPAELEALATVYGRGPETCWLGSIKSNTGHTQAASGVLGLIKVLLAAGAGTVAPTLHAEHPTERFDWSASRLRLADAPHPFRAAAGRRYAAVSSFGVAGSNAHAIVSASAH</sequence>
<dbReference type="PROSITE" id="PS52004">
    <property type="entry name" value="KS3_2"/>
    <property type="match status" value="1"/>
</dbReference>
<dbReference type="PANTHER" id="PTHR43775">
    <property type="entry name" value="FATTY ACID SYNTHASE"/>
    <property type="match status" value="1"/>
</dbReference>
<protein>
    <submittedName>
        <fullName evidence="4">Polyketide synthase</fullName>
    </submittedName>
</protein>
<reference evidence="5" key="1">
    <citation type="journal article" date="2019" name="Int. J. Syst. Evol. Microbiol.">
        <title>The Global Catalogue of Microorganisms (GCM) 10K type strain sequencing project: providing services to taxonomists for standard genome sequencing and annotation.</title>
        <authorList>
            <consortium name="The Broad Institute Genomics Platform"/>
            <consortium name="The Broad Institute Genome Sequencing Center for Infectious Disease"/>
            <person name="Wu L."/>
            <person name="Ma J."/>
        </authorList>
    </citation>
    <scope>NUCLEOTIDE SEQUENCE [LARGE SCALE GENOMIC DNA]</scope>
    <source>
        <strain evidence="5">JCM 17688</strain>
    </source>
</reference>
<dbReference type="InterPro" id="IPR050091">
    <property type="entry name" value="PKS_NRPS_Biosynth_Enz"/>
</dbReference>
<evidence type="ECO:0000313" key="5">
    <source>
        <dbReference type="Proteomes" id="UP001500635"/>
    </source>
</evidence>
<keyword evidence="5" id="KW-1185">Reference proteome</keyword>
<dbReference type="Pfam" id="PF02801">
    <property type="entry name" value="Ketoacyl-synt_C"/>
    <property type="match status" value="1"/>
</dbReference>
<dbReference type="InterPro" id="IPR020841">
    <property type="entry name" value="PKS_Beta-ketoAc_synthase_dom"/>
</dbReference>
<evidence type="ECO:0000313" key="4">
    <source>
        <dbReference type="EMBL" id="GAA4396403.1"/>
    </source>
</evidence>
<dbReference type="Pfam" id="PF00109">
    <property type="entry name" value="ketoacyl-synt"/>
    <property type="match status" value="1"/>
</dbReference>
<dbReference type="Gene3D" id="3.40.47.10">
    <property type="match status" value="1"/>
</dbReference>
<comment type="caution">
    <text evidence="4">The sequence shown here is derived from an EMBL/GenBank/DDBJ whole genome shotgun (WGS) entry which is preliminary data.</text>
</comment>
<evidence type="ECO:0000256" key="2">
    <source>
        <dbReference type="RuleBase" id="RU003694"/>
    </source>
</evidence>
<dbReference type="SUPFAM" id="SSF53901">
    <property type="entry name" value="Thiolase-like"/>
    <property type="match status" value="1"/>
</dbReference>
<dbReference type="EMBL" id="BAABFR010000049">
    <property type="protein sequence ID" value="GAA4396403.1"/>
    <property type="molecule type" value="Genomic_DNA"/>
</dbReference>